<keyword evidence="1" id="KW-0677">Repeat</keyword>
<protein>
    <submittedName>
        <fullName evidence="5">Tetratricopeptide repeat protein</fullName>
    </submittedName>
</protein>
<feature type="repeat" description="TPR" evidence="3">
    <location>
        <begin position="147"/>
        <end position="180"/>
    </location>
</feature>
<dbReference type="Proteomes" id="UP000464374">
    <property type="component" value="Chromosome"/>
</dbReference>
<proteinExistence type="predicted"/>
<feature type="repeat" description="TPR" evidence="3">
    <location>
        <begin position="181"/>
        <end position="214"/>
    </location>
</feature>
<evidence type="ECO:0000256" key="2">
    <source>
        <dbReference type="ARBA" id="ARBA00022803"/>
    </source>
</evidence>
<dbReference type="RefSeq" id="WP_162662989.1">
    <property type="nucleotide sequence ID" value="NZ_CP048020.1"/>
</dbReference>
<dbReference type="InterPro" id="IPR011990">
    <property type="entry name" value="TPR-like_helical_dom_sf"/>
</dbReference>
<reference evidence="5 6" key="1">
    <citation type="submission" date="2020-01" db="EMBL/GenBank/DDBJ databases">
        <title>Complete genome sequence of a human oral phylogroup 1 Treponema sp. strain ATCC 700766, originally isolated from periodontitis dental plaque.</title>
        <authorList>
            <person name="Chan Y."/>
            <person name="Huo Y.-B."/>
            <person name="Yu X.-L."/>
            <person name="Zeng H."/>
            <person name="Leung W.-K."/>
            <person name="Watt R.M."/>
        </authorList>
    </citation>
    <scope>NUCLEOTIDE SEQUENCE [LARGE SCALE GENOMIC DNA]</scope>
    <source>
        <strain evidence="5 6">OMZ 804</strain>
    </source>
</reference>
<feature type="signal peptide" evidence="4">
    <location>
        <begin position="1"/>
        <end position="30"/>
    </location>
</feature>
<dbReference type="EMBL" id="CP048020">
    <property type="protein sequence ID" value="QHX42808.1"/>
    <property type="molecule type" value="Genomic_DNA"/>
</dbReference>
<keyword evidence="4" id="KW-0732">Signal</keyword>
<dbReference type="PANTHER" id="PTHR44186:SF1">
    <property type="entry name" value="BARDET-BIEDL SYNDROME 4 PROTEIN"/>
    <property type="match status" value="1"/>
</dbReference>
<dbReference type="SMART" id="SM00028">
    <property type="entry name" value="TPR"/>
    <property type="match status" value="3"/>
</dbReference>
<dbReference type="InterPro" id="IPR019734">
    <property type="entry name" value="TPR_rpt"/>
</dbReference>
<evidence type="ECO:0000313" key="5">
    <source>
        <dbReference type="EMBL" id="QHX42808.1"/>
    </source>
</evidence>
<feature type="repeat" description="TPR" evidence="3">
    <location>
        <begin position="110"/>
        <end position="143"/>
    </location>
</feature>
<evidence type="ECO:0000313" key="6">
    <source>
        <dbReference type="Proteomes" id="UP000464374"/>
    </source>
</evidence>
<dbReference type="Gene3D" id="1.25.40.10">
    <property type="entry name" value="Tetratricopeptide repeat domain"/>
    <property type="match status" value="2"/>
</dbReference>
<accession>A0A6P1XZ68</accession>
<evidence type="ECO:0000256" key="3">
    <source>
        <dbReference type="PROSITE-ProRule" id="PRU00339"/>
    </source>
</evidence>
<dbReference type="AlphaFoldDB" id="A0A6P1XZ68"/>
<dbReference type="SUPFAM" id="SSF48452">
    <property type="entry name" value="TPR-like"/>
    <property type="match status" value="1"/>
</dbReference>
<evidence type="ECO:0000256" key="4">
    <source>
        <dbReference type="SAM" id="SignalP"/>
    </source>
</evidence>
<feature type="chain" id="PRO_5026756567" evidence="4">
    <location>
        <begin position="31"/>
        <end position="226"/>
    </location>
</feature>
<dbReference type="Pfam" id="PF13181">
    <property type="entry name" value="TPR_8"/>
    <property type="match status" value="1"/>
</dbReference>
<dbReference type="PROSITE" id="PS50005">
    <property type="entry name" value="TPR"/>
    <property type="match status" value="3"/>
</dbReference>
<gene>
    <name evidence="5" type="ORF">GWP43_04390</name>
</gene>
<keyword evidence="2 3" id="KW-0802">TPR repeat</keyword>
<dbReference type="Pfam" id="PF13432">
    <property type="entry name" value="TPR_16"/>
    <property type="match status" value="1"/>
</dbReference>
<sequence length="226" mass="26203">MSAQQKMYNFIKRTMVIFAILICVSGATYAQEKADALKLYRTGRSLDSAGRTEEAKTSYMAAVDVCLAELRQNPRNMESYTVYTWSLFRLHRYRETVTVCNEALKIASDVRIIETLGEAYFYLNDYKESLRQMERYIDMAPTGERASVAYFYVGDIYRLTKRYQKADIAYSAAVHLEPSNSLWWYRLGLAREQTGYKQSARDAFQRALNIRKDYKEAAEGLARVQL</sequence>
<organism evidence="5 6">
    <name type="scientific">Treponema vincentii</name>
    <dbReference type="NCBI Taxonomy" id="69710"/>
    <lineage>
        <taxon>Bacteria</taxon>
        <taxon>Pseudomonadati</taxon>
        <taxon>Spirochaetota</taxon>
        <taxon>Spirochaetia</taxon>
        <taxon>Spirochaetales</taxon>
        <taxon>Treponemataceae</taxon>
        <taxon>Treponema</taxon>
    </lineage>
</organism>
<name>A0A6P1XZ68_9SPIR</name>
<dbReference type="KEGG" id="trz:GWP43_04390"/>
<dbReference type="PANTHER" id="PTHR44186">
    <property type="match status" value="1"/>
</dbReference>
<evidence type="ECO:0000256" key="1">
    <source>
        <dbReference type="ARBA" id="ARBA00022737"/>
    </source>
</evidence>